<keyword evidence="2" id="KW-1185">Reference proteome</keyword>
<dbReference type="AlphaFoldDB" id="A0A934TYG8"/>
<evidence type="ECO:0000313" key="1">
    <source>
        <dbReference type="EMBL" id="MBK6088036.1"/>
    </source>
</evidence>
<organism evidence="1 2">
    <name type="scientific">Ruminococcus difficilis</name>
    <dbReference type="NCBI Taxonomy" id="2763069"/>
    <lineage>
        <taxon>Bacteria</taxon>
        <taxon>Bacillati</taxon>
        <taxon>Bacillota</taxon>
        <taxon>Clostridia</taxon>
        <taxon>Eubacteriales</taxon>
        <taxon>Oscillospiraceae</taxon>
        <taxon>Ruminococcus</taxon>
    </lineage>
</organism>
<proteinExistence type="predicted"/>
<dbReference type="Gene3D" id="3.80.10.10">
    <property type="entry name" value="Ribonuclease Inhibitor"/>
    <property type="match status" value="1"/>
</dbReference>
<dbReference type="RefSeq" id="WP_201427116.1">
    <property type="nucleotide sequence ID" value="NZ_JAEQMG010000048.1"/>
</dbReference>
<gene>
    <name evidence="1" type="ORF">JKK62_05115</name>
</gene>
<dbReference type="PANTHER" id="PTHR45661:SF3">
    <property type="entry name" value="IG-LIKE DOMAIN-CONTAINING PROTEIN"/>
    <property type="match status" value="1"/>
</dbReference>
<dbReference type="PANTHER" id="PTHR45661">
    <property type="entry name" value="SURFACE ANTIGEN"/>
    <property type="match status" value="1"/>
</dbReference>
<dbReference type="InterPro" id="IPR026906">
    <property type="entry name" value="LRR_5"/>
</dbReference>
<dbReference type="InterPro" id="IPR053139">
    <property type="entry name" value="Surface_bspA-like"/>
</dbReference>
<protein>
    <submittedName>
        <fullName evidence="1">Leucine-rich repeat domain-containing protein</fullName>
    </submittedName>
</protein>
<accession>A0A934TYG8</accession>
<dbReference type="EMBL" id="JAEQMG010000048">
    <property type="protein sequence ID" value="MBK6088036.1"/>
    <property type="molecule type" value="Genomic_DNA"/>
</dbReference>
<sequence length="393" mass="43075">MSIASEISRINQNIAAAYTACSEKGAVMPIAENSDHLADTINSIQQGGNVEVLSKYVDFIDTDGTILYSYTEAEVQELTELPPLPERQGYTYQEWNWSLADIKAYGFPLTVGAVRIPTDGKTHITIDLLYGGSMVAWLGVSIMAGQQITVEWGDGTTEDLTTNRVTHRYASAGQYEILIDSNQRFLLNPFSQNRYMPYFITKADIGLHCDCNTSTFYNCANLEEISIPMNESLSAATFDNCNSLKSITIPSTSASVPSFKTCRSLKTVSLPKNDIAFAISTFESCQSIKRFSFPKNQTVIYRGLMKGCASLQSLFIPESVSEIQDSAFYNCRAVNSIDLSALTSVPTLESTSAIPTDAVLLVRNAEMLAAFQSAADWSSFAARMQIGGKYAET</sequence>
<dbReference type="SUPFAM" id="SSF52058">
    <property type="entry name" value="L domain-like"/>
    <property type="match status" value="1"/>
</dbReference>
<name>A0A934TYG8_9FIRM</name>
<dbReference type="Proteomes" id="UP000633365">
    <property type="component" value="Unassembled WGS sequence"/>
</dbReference>
<dbReference type="Pfam" id="PF13306">
    <property type="entry name" value="LRR_5"/>
    <property type="match status" value="1"/>
</dbReference>
<dbReference type="InterPro" id="IPR032675">
    <property type="entry name" value="LRR_dom_sf"/>
</dbReference>
<comment type="caution">
    <text evidence="1">The sequence shown here is derived from an EMBL/GenBank/DDBJ whole genome shotgun (WGS) entry which is preliminary data.</text>
</comment>
<reference evidence="1" key="1">
    <citation type="submission" date="2021-01" db="EMBL/GenBank/DDBJ databases">
        <title>Genome public.</title>
        <authorList>
            <person name="Liu C."/>
            <person name="Sun Q."/>
        </authorList>
    </citation>
    <scope>NUCLEOTIDE SEQUENCE</scope>
    <source>
        <strain evidence="1">M6</strain>
    </source>
</reference>
<evidence type="ECO:0000313" key="2">
    <source>
        <dbReference type="Proteomes" id="UP000633365"/>
    </source>
</evidence>